<name>A0ABY5UZM7_9BACT</name>
<reference evidence="3" key="1">
    <citation type="journal article" date="2022" name="Cell">
        <title>Design, construction, and in vivo augmentation of a complex gut microbiome.</title>
        <authorList>
            <person name="Cheng A.G."/>
            <person name="Ho P.Y."/>
            <person name="Aranda-Diaz A."/>
            <person name="Jain S."/>
            <person name="Yu F.B."/>
            <person name="Meng X."/>
            <person name="Wang M."/>
            <person name="Iakiviak M."/>
            <person name="Nagashima K."/>
            <person name="Zhao A."/>
            <person name="Murugkar P."/>
            <person name="Patil A."/>
            <person name="Atabakhsh K."/>
            <person name="Weakley A."/>
            <person name="Yan J."/>
            <person name="Brumbaugh A.R."/>
            <person name="Higginbottom S."/>
            <person name="Dimas A."/>
            <person name="Shiver A.L."/>
            <person name="Deutschbauer A."/>
            <person name="Neff N."/>
            <person name="Sonnenburg J.L."/>
            <person name="Huang K.C."/>
            <person name="Fischbach M.A."/>
        </authorList>
    </citation>
    <scope>NUCLEOTIDE SEQUENCE</scope>
    <source>
        <strain evidence="3">AP11</strain>
    </source>
</reference>
<dbReference type="Pfam" id="PF18935">
    <property type="entry name" value="DUF5683"/>
    <property type="match status" value="2"/>
</dbReference>
<evidence type="ECO:0000313" key="4">
    <source>
        <dbReference type="Proteomes" id="UP001059295"/>
    </source>
</evidence>
<feature type="domain" description="DUF5683" evidence="2">
    <location>
        <begin position="196"/>
        <end position="341"/>
    </location>
</feature>
<proteinExistence type="predicted"/>
<evidence type="ECO:0000256" key="1">
    <source>
        <dbReference type="SAM" id="Phobius"/>
    </source>
</evidence>
<evidence type="ECO:0000259" key="2">
    <source>
        <dbReference type="Pfam" id="PF18935"/>
    </source>
</evidence>
<feature type="domain" description="DUF5683" evidence="2">
    <location>
        <begin position="91"/>
        <end position="178"/>
    </location>
</feature>
<dbReference type="EMBL" id="CP102294">
    <property type="protein sequence ID" value="UWN57418.1"/>
    <property type="molecule type" value="Genomic_DNA"/>
</dbReference>
<evidence type="ECO:0000313" key="3">
    <source>
        <dbReference type="EMBL" id="UWN57418.1"/>
    </source>
</evidence>
<sequence>MLASVLVWTHARAQAPEERYKIVNGVRTRIVVSDSASTAKADTVAITQQSLSPVELDTTTTARQRRQLARMARDTSSVRYSKLFRDTMPISRVCWISAVAPGFGQLYNKQAWKIPILYGTVATTAYFGFRENSKFRDYKRQYDALRRDNAPQEDVDPIQSEMIRHNTGRTLLWIGSIASYIYFIGDAALNYQGSVNSVKKATTLSTICPGAGQLYNRSYWKLPIVLGGLATMGFVIDFNNRGYQRFKLAYDIQAAGGTNEFNGRYTLDYLAKMRKNYRRNRDLCIIITAGLYLLNIVDAHVDAQMKDYDISDDLSMTLEPTLINLYTMQTSNVNGLGLAFKLTF</sequence>
<keyword evidence="1" id="KW-0812">Transmembrane</keyword>
<dbReference type="Proteomes" id="UP001059295">
    <property type="component" value="Chromosome"/>
</dbReference>
<organism evidence="3 4">
    <name type="scientific">Alistipes ihumii AP11</name>
    <dbReference type="NCBI Taxonomy" id="1211813"/>
    <lineage>
        <taxon>Bacteria</taxon>
        <taxon>Pseudomonadati</taxon>
        <taxon>Bacteroidota</taxon>
        <taxon>Bacteroidia</taxon>
        <taxon>Bacteroidales</taxon>
        <taxon>Rikenellaceae</taxon>
        <taxon>Alistipes</taxon>
    </lineage>
</organism>
<dbReference type="InterPro" id="IPR043738">
    <property type="entry name" value="DUF5683"/>
</dbReference>
<gene>
    <name evidence="3" type="ORF">NQ491_01180</name>
</gene>
<feature type="transmembrane region" description="Helical" evidence="1">
    <location>
        <begin position="283"/>
        <end position="301"/>
    </location>
</feature>
<feature type="transmembrane region" description="Helical" evidence="1">
    <location>
        <begin position="170"/>
        <end position="189"/>
    </location>
</feature>
<dbReference type="GeneID" id="82890304"/>
<accession>A0ABY5UZM7</accession>
<keyword evidence="1" id="KW-0472">Membrane</keyword>
<dbReference type="RefSeq" id="WP_034282626.1">
    <property type="nucleotide sequence ID" value="NZ_CAPH01000006.1"/>
</dbReference>
<keyword evidence="1" id="KW-1133">Transmembrane helix</keyword>
<keyword evidence="4" id="KW-1185">Reference proteome</keyword>
<feature type="transmembrane region" description="Helical" evidence="1">
    <location>
        <begin position="219"/>
        <end position="238"/>
    </location>
</feature>
<protein>
    <submittedName>
        <fullName evidence="3">DUF5683 domain-containing protein</fullName>
    </submittedName>
</protein>